<evidence type="ECO:0000259" key="10">
    <source>
        <dbReference type="Pfam" id="PF18471"/>
    </source>
</evidence>
<evidence type="ECO:0000313" key="12">
    <source>
        <dbReference type="Proteomes" id="UP001338582"/>
    </source>
</evidence>
<dbReference type="PANTHER" id="PTHR15893:SF0">
    <property type="entry name" value="LARGE RIBOSOMAL SUBUNIT PROTEIN BL27M"/>
    <property type="match status" value="1"/>
</dbReference>
<evidence type="ECO:0000256" key="4">
    <source>
        <dbReference type="ARBA" id="ARBA00022980"/>
    </source>
</evidence>
<dbReference type="AlphaFoldDB" id="A0AAX4H7X9"/>
<dbReference type="Pfam" id="PF18471">
    <property type="entry name" value="Ribosomal_L27_C"/>
    <property type="match status" value="1"/>
</dbReference>
<keyword evidence="6" id="KW-0687">Ribonucleoprotein</keyword>
<gene>
    <name evidence="11" type="ORF">PUMCH_001084</name>
</gene>
<dbReference type="FunFam" id="2.40.50.100:FF:000042">
    <property type="entry name" value="50S ribosomal protein L27"/>
    <property type="match status" value="1"/>
</dbReference>
<dbReference type="GeneID" id="88172152"/>
<dbReference type="NCBIfam" id="TIGR00062">
    <property type="entry name" value="L27"/>
    <property type="match status" value="1"/>
</dbReference>
<dbReference type="InterPro" id="IPR041244">
    <property type="entry name" value="Ribosomal_bL27m_C"/>
</dbReference>
<evidence type="ECO:0000256" key="3">
    <source>
        <dbReference type="ARBA" id="ARBA00022946"/>
    </source>
</evidence>
<name>A0AAX4H7X9_9ASCO</name>
<evidence type="ECO:0000256" key="7">
    <source>
        <dbReference type="ARBA" id="ARBA00035267"/>
    </source>
</evidence>
<protein>
    <recommendedName>
        <fullName evidence="7">Large ribosomal subunit protein bL27m</fullName>
    </recommendedName>
    <alternativeName>
        <fullName evidence="8">54S ribosomal protein L2, mitochondrial</fullName>
    </alternativeName>
</protein>
<evidence type="ECO:0000256" key="5">
    <source>
        <dbReference type="ARBA" id="ARBA00023128"/>
    </source>
</evidence>
<keyword evidence="5" id="KW-0496">Mitochondrion</keyword>
<evidence type="ECO:0000256" key="2">
    <source>
        <dbReference type="ARBA" id="ARBA00010797"/>
    </source>
</evidence>
<dbReference type="KEGG" id="asau:88172152"/>
<dbReference type="EMBL" id="CP138894">
    <property type="protein sequence ID" value="WPK23835.1"/>
    <property type="molecule type" value="Genomic_DNA"/>
</dbReference>
<proteinExistence type="inferred from homology"/>
<evidence type="ECO:0000256" key="8">
    <source>
        <dbReference type="ARBA" id="ARBA00035465"/>
    </source>
</evidence>
<accession>A0AAX4H7X9</accession>
<comment type="similarity">
    <text evidence="2">Belongs to the bacterial ribosomal protein bL27 family.</text>
</comment>
<comment type="subcellular location">
    <subcellularLocation>
        <location evidence="1">Mitochondrion</location>
    </subcellularLocation>
</comment>
<evidence type="ECO:0000313" key="11">
    <source>
        <dbReference type="EMBL" id="WPK23835.1"/>
    </source>
</evidence>
<dbReference type="Proteomes" id="UP001338582">
    <property type="component" value="Chromosome 1"/>
</dbReference>
<sequence length="379" mass="41997">MHITTQGLLAPAKAPLRAVAQVLNQIRTATKRVSSSRTNMKDSAGRRLGPKKFESSFVKPGQIIMRQRGTKIHPGENVGLGKDHTIFALEPGYVRFYLDPFHPLRKYVGVALKKDIMLPYPHFEPRVRRFGYNVLKGAAAEAEENRMSRKEHLAQPELKERAQKKEDYNNSKIAEYTSTIQATAGDFSEQEVALGAARLLFISKHLANETLTEAAAADQATFNYVHDAELASKRGESSADELATSRASYIEFAKKFDGLFTVDFTGAAHARLSTEALEAKQAESRAKLDEFSNVKLSTKDLKQIENIISQPGVFSKADREALKQKYIPTVLPESVPGTVVEVKEGGKLPKGAVPVRTYDPTTRSIQTVYRTKDAFLSAE</sequence>
<dbReference type="SUPFAM" id="SSF110324">
    <property type="entry name" value="Ribosomal L27 protein-like"/>
    <property type="match status" value="1"/>
</dbReference>
<dbReference type="InterPro" id="IPR001684">
    <property type="entry name" value="Ribosomal_bL27"/>
</dbReference>
<dbReference type="PANTHER" id="PTHR15893">
    <property type="entry name" value="RIBOSOMAL PROTEIN L27"/>
    <property type="match status" value="1"/>
</dbReference>
<feature type="region of interest" description="Disordered" evidence="9">
    <location>
        <begin position="32"/>
        <end position="51"/>
    </location>
</feature>
<evidence type="ECO:0000256" key="6">
    <source>
        <dbReference type="ARBA" id="ARBA00023274"/>
    </source>
</evidence>
<keyword evidence="3" id="KW-0809">Transit peptide</keyword>
<dbReference type="GO" id="GO:0003735">
    <property type="term" value="F:structural constituent of ribosome"/>
    <property type="evidence" value="ECO:0007669"/>
    <property type="project" value="InterPro"/>
</dbReference>
<dbReference type="PRINTS" id="PR00063">
    <property type="entry name" value="RIBOSOMALL27"/>
</dbReference>
<evidence type="ECO:0000256" key="9">
    <source>
        <dbReference type="SAM" id="MobiDB-lite"/>
    </source>
</evidence>
<dbReference type="RefSeq" id="XP_062876221.1">
    <property type="nucleotide sequence ID" value="XM_063020151.1"/>
</dbReference>
<keyword evidence="12" id="KW-1185">Reference proteome</keyword>
<evidence type="ECO:0000256" key="1">
    <source>
        <dbReference type="ARBA" id="ARBA00004173"/>
    </source>
</evidence>
<organism evidence="11 12">
    <name type="scientific">Australozyma saopauloensis</name>
    <dbReference type="NCBI Taxonomy" id="291208"/>
    <lineage>
        <taxon>Eukaryota</taxon>
        <taxon>Fungi</taxon>
        <taxon>Dikarya</taxon>
        <taxon>Ascomycota</taxon>
        <taxon>Saccharomycotina</taxon>
        <taxon>Pichiomycetes</taxon>
        <taxon>Metschnikowiaceae</taxon>
        <taxon>Australozyma</taxon>
    </lineage>
</organism>
<dbReference type="PROSITE" id="PS00831">
    <property type="entry name" value="RIBOSOMAL_L27"/>
    <property type="match status" value="1"/>
</dbReference>
<dbReference type="InterPro" id="IPR018261">
    <property type="entry name" value="Ribosomal_bL27_CS"/>
</dbReference>
<dbReference type="GO" id="GO:0006412">
    <property type="term" value="P:translation"/>
    <property type="evidence" value="ECO:0007669"/>
    <property type="project" value="InterPro"/>
</dbReference>
<dbReference type="Gene3D" id="2.40.50.100">
    <property type="match status" value="1"/>
</dbReference>
<feature type="domain" description="Large ribosomal subunit protein bL27m C-terminal" evidence="10">
    <location>
        <begin position="138"/>
        <end position="377"/>
    </location>
</feature>
<reference evidence="11 12" key="1">
    <citation type="submission" date="2023-10" db="EMBL/GenBank/DDBJ databases">
        <title>Draft Genome Sequence of Candida saopaulonensis from a very Premature Infant with Sepsis.</title>
        <authorList>
            <person name="Ning Y."/>
            <person name="Dai R."/>
            <person name="Xiao M."/>
            <person name="Xu Y."/>
            <person name="Yan Q."/>
            <person name="Zhang L."/>
        </authorList>
    </citation>
    <scope>NUCLEOTIDE SEQUENCE [LARGE SCALE GENOMIC DNA]</scope>
    <source>
        <strain evidence="11 12">19XY460</strain>
    </source>
</reference>
<keyword evidence="4" id="KW-0689">Ribosomal protein</keyword>
<dbReference type="GO" id="GO:0005762">
    <property type="term" value="C:mitochondrial large ribosomal subunit"/>
    <property type="evidence" value="ECO:0007669"/>
    <property type="project" value="TreeGrafter"/>
</dbReference>
<dbReference type="Pfam" id="PF01016">
    <property type="entry name" value="Ribosomal_L27"/>
    <property type="match status" value="1"/>
</dbReference>